<evidence type="ECO:0000256" key="6">
    <source>
        <dbReference type="ARBA" id="ARBA00023146"/>
    </source>
</evidence>
<evidence type="ECO:0000256" key="5">
    <source>
        <dbReference type="ARBA" id="ARBA00022917"/>
    </source>
</evidence>
<organism evidence="10 11">
    <name type="scientific">Ktedonobacter robiniae</name>
    <dbReference type="NCBI Taxonomy" id="2778365"/>
    <lineage>
        <taxon>Bacteria</taxon>
        <taxon>Bacillati</taxon>
        <taxon>Chloroflexota</taxon>
        <taxon>Ktedonobacteria</taxon>
        <taxon>Ktedonobacterales</taxon>
        <taxon>Ktedonobacteraceae</taxon>
        <taxon>Ktedonobacter</taxon>
    </lineage>
</organism>
<evidence type="ECO:0000256" key="7">
    <source>
        <dbReference type="HAMAP-Rule" id="MF_00022"/>
    </source>
</evidence>
<dbReference type="GO" id="GO:0016874">
    <property type="term" value="F:ligase activity"/>
    <property type="evidence" value="ECO:0007669"/>
    <property type="project" value="UniProtKB-KW"/>
</dbReference>
<reference evidence="10 11" key="1">
    <citation type="journal article" date="2021" name="Int. J. Syst. Evol. Microbiol.">
        <title>Reticulibacter mediterranei gen. nov., sp. nov., within the new family Reticulibacteraceae fam. nov., and Ktedonospora formicarum gen. nov., sp. nov., Ktedonobacter robiniae sp. nov., Dictyobacter formicarum sp. nov. and Dictyobacter arantiisoli sp. nov., belonging to the class Ktedonobacteria.</title>
        <authorList>
            <person name="Yabe S."/>
            <person name="Zheng Y."/>
            <person name="Wang C.M."/>
            <person name="Sakai Y."/>
            <person name="Abe K."/>
            <person name="Yokota A."/>
            <person name="Donadio S."/>
            <person name="Cavaletti L."/>
            <person name="Monciardini P."/>
        </authorList>
    </citation>
    <scope>NUCLEOTIDE SEQUENCE [LARGE SCALE GENOMIC DNA]</scope>
    <source>
        <strain evidence="10 11">SOSP1-30</strain>
    </source>
</reference>
<evidence type="ECO:0000256" key="3">
    <source>
        <dbReference type="ARBA" id="ARBA00022741"/>
    </source>
</evidence>
<keyword evidence="6 7" id="KW-0030">Aminoacyl-tRNA synthetase</keyword>
<sequence>MLRFEDTDQERSKREWEEVIISEMQWLGLDWDEGPDIGGPFAPYYQTARMSLYQEHFEMLKEQEAVYPCYCTPEELAEERKEADRQKVAYKYSRRCLALTQEEQAKKETEGRRPVWRLFIPDNQLVAYDDLLRGRIEFHTNTISDPVIMRASGVPLYNFAVVVDDLTMHITDVVRGEGHISNTPIQVLIYRALEAEPPRFAHCSHLLNAGRGKISKRKGEMSVRSFRERGILSETLFNYLALLGWTPKEEGKEFLTKEEIIRDFHITDVSRSAAIFDEEKLQWMNGIYLRGKTREVFAELSLPFVVEAGLASEKFLRDNWAWFVNIAALVQERVRLLDEVPPYIDFFFTDEIENDEKAVNKFLSSETKPFIHNVTEALKKVEWDTSPIEKAIRATIDDMALKPKDALLALRVAISGRTVSPPLFESIFLIKRQQVIARLANWM</sequence>
<dbReference type="InterPro" id="IPR045462">
    <property type="entry name" value="aa-tRNA-synth_I_cd-bd"/>
</dbReference>
<comment type="similarity">
    <text evidence="1 7">Belongs to the class-I aminoacyl-tRNA synthetase family. Glutamate--tRNA ligase type 1 subfamily.</text>
</comment>
<feature type="binding site" evidence="7">
    <location>
        <position position="216"/>
    </location>
    <ligand>
        <name>ATP</name>
        <dbReference type="ChEBI" id="CHEBI:30616"/>
    </ligand>
</feature>
<evidence type="ECO:0000256" key="1">
    <source>
        <dbReference type="ARBA" id="ARBA00007894"/>
    </source>
</evidence>
<comment type="caution">
    <text evidence="7">Lacks conserved residue(s) required for the propagation of feature annotation.</text>
</comment>
<keyword evidence="11" id="KW-1185">Reference proteome</keyword>
<comment type="subcellular location">
    <subcellularLocation>
        <location evidence="7">Cytoplasm</location>
    </subcellularLocation>
</comment>
<comment type="catalytic activity">
    <reaction evidence="7">
        <text>tRNA(Glu) + L-glutamate + ATP = L-glutamyl-tRNA(Glu) + AMP + diphosphate</text>
        <dbReference type="Rhea" id="RHEA:23540"/>
        <dbReference type="Rhea" id="RHEA-COMP:9663"/>
        <dbReference type="Rhea" id="RHEA-COMP:9680"/>
        <dbReference type="ChEBI" id="CHEBI:29985"/>
        <dbReference type="ChEBI" id="CHEBI:30616"/>
        <dbReference type="ChEBI" id="CHEBI:33019"/>
        <dbReference type="ChEBI" id="CHEBI:78442"/>
        <dbReference type="ChEBI" id="CHEBI:78520"/>
        <dbReference type="ChEBI" id="CHEBI:456215"/>
        <dbReference type="EC" id="6.1.1.17"/>
    </reaction>
</comment>
<dbReference type="InterPro" id="IPR014729">
    <property type="entry name" value="Rossmann-like_a/b/a_fold"/>
</dbReference>
<evidence type="ECO:0000313" key="10">
    <source>
        <dbReference type="EMBL" id="GHO59172.1"/>
    </source>
</evidence>
<protein>
    <recommendedName>
        <fullName evidence="7">Glutamate--tRNA ligase</fullName>
        <ecNumber evidence="7">6.1.1.17</ecNumber>
    </recommendedName>
    <alternativeName>
        <fullName evidence="7">Glutamyl-tRNA synthetase</fullName>
        <shortName evidence="7">GluRS</shortName>
    </alternativeName>
</protein>
<dbReference type="InterPro" id="IPR020751">
    <property type="entry name" value="aa-tRNA-synth_I_codon-bd_sub2"/>
</dbReference>
<dbReference type="HAMAP" id="MF_00022">
    <property type="entry name" value="Glu_tRNA_synth_type1"/>
    <property type="match status" value="1"/>
</dbReference>
<keyword evidence="7" id="KW-0963">Cytoplasm</keyword>
<dbReference type="EC" id="6.1.1.17" evidence="7"/>
<gene>
    <name evidence="7 10" type="primary">gltX</name>
    <name evidence="10" type="ORF">KSB_76470</name>
</gene>
<dbReference type="PANTHER" id="PTHR43311">
    <property type="entry name" value="GLUTAMATE--TRNA LIGASE"/>
    <property type="match status" value="1"/>
</dbReference>
<dbReference type="Proteomes" id="UP000654345">
    <property type="component" value="Unassembled WGS sequence"/>
</dbReference>
<dbReference type="InterPro" id="IPR008925">
    <property type="entry name" value="aa_tRNA-synth_I_cd-bd_sf"/>
</dbReference>
<name>A0ABQ3V3N8_9CHLR</name>
<dbReference type="SUPFAM" id="SSF52374">
    <property type="entry name" value="Nucleotidylyl transferase"/>
    <property type="match status" value="1"/>
</dbReference>
<dbReference type="SUPFAM" id="SSF48163">
    <property type="entry name" value="An anticodon-binding domain of class I aminoacyl-tRNA synthetases"/>
    <property type="match status" value="1"/>
</dbReference>
<dbReference type="PANTHER" id="PTHR43311:SF2">
    <property type="entry name" value="GLUTAMATE--TRNA LIGASE, MITOCHONDRIAL-RELATED"/>
    <property type="match status" value="1"/>
</dbReference>
<dbReference type="Pfam" id="PF19269">
    <property type="entry name" value="Anticodon_2"/>
    <property type="match status" value="1"/>
</dbReference>
<keyword evidence="4 7" id="KW-0067">ATP-binding</keyword>
<accession>A0ABQ3V3N8</accession>
<evidence type="ECO:0000256" key="4">
    <source>
        <dbReference type="ARBA" id="ARBA00022840"/>
    </source>
</evidence>
<evidence type="ECO:0000256" key="2">
    <source>
        <dbReference type="ARBA" id="ARBA00022598"/>
    </source>
</evidence>
<evidence type="ECO:0000313" key="11">
    <source>
        <dbReference type="Proteomes" id="UP000654345"/>
    </source>
</evidence>
<keyword evidence="2 7" id="KW-0436">Ligase</keyword>
<dbReference type="Gene3D" id="3.40.50.620">
    <property type="entry name" value="HUPs"/>
    <property type="match status" value="1"/>
</dbReference>
<evidence type="ECO:0000259" key="9">
    <source>
        <dbReference type="Pfam" id="PF19269"/>
    </source>
</evidence>
<keyword evidence="5 7" id="KW-0648">Protein biosynthesis</keyword>
<dbReference type="InterPro" id="IPR049940">
    <property type="entry name" value="GluQ/Sye"/>
</dbReference>
<comment type="caution">
    <text evidence="10">The sequence shown here is derived from an EMBL/GenBank/DDBJ whole genome shotgun (WGS) entry which is preliminary data.</text>
</comment>
<dbReference type="InterPro" id="IPR020058">
    <property type="entry name" value="Glu/Gln-tRNA-synth_Ib_cat-dom"/>
</dbReference>
<feature type="domain" description="Glutamyl/glutaminyl-tRNA synthetase class Ib catalytic" evidence="8">
    <location>
        <begin position="1"/>
        <end position="283"/>
    </location>
</feature>
<feature type="domain" description="Aminoacyl-tRNA synthetase class I anticodon-binding" evidence="9">
    <location>
        <begin position="298"/>
        <end position="441"/>
    </location>
</feature>
<evidence type="ECO:0000259" key="8">
    <source>
        <dbReference type="Pfam" id="PF00749"/>
    </source>
</evidence>
<feature type="short sequence motif" description="'KMSKS' region" evidence="7">
    <location>
        <begin position="213"/>
        <end position="217"/>
    </location>
</feature>
<proteinExistence type="inferred from homology"/>
<dbReference type="Gene3D" id="1.10.10.350">
    <property type="match status" value="1"/>
</dbReference>
<comment type="subunit">
    <text evidence="7">Monomer.</text>
</comment>
<keyword evidence="3 7" id="KW-0547">Nucleotide-binding</keyword>
<dbReference type="Pfam" id="PF00749">
    <property type="entry name" value="tRNA-synt_1c"/>
    <property type="match status" value="1"/>
</dbReference>
<comment type="function">
    <text evidence="7">Catalyzes the attachment of glutamate to tRNA(Glu) in a two-step reaction: glutamate is first activated by ATP to form Glu-AMP and then transferred to the acceptor end of tRNA(Glu).</text>
</comment>
<dbReference type="EMBL" id="BNJG01000003">
    <property type="protein sequence ID" value="GHO59172.1"/>
    <property type="molecule type" value="Genomic_DNA"/>
</dbReference>
<dbReference type="NCBIfam" id="TIGR00464">
    <property type="entry name" value="gltX_bact"/>
    <property type="match status" value="1"/>
</dbReference>
<dbReference type="InterPro" id="IPR004527">
    <property type="entry name" value="Glu-tRNA-ligase_bac/mito"/>
</dbReference>